<accession>A0A974CE00</accession>
<gene>
    <name evidence="1" type="ORF">XELAEV_18037801mg</name>
</gene>
<dbReference type="AlphaFoldDB" id="A0A974CE00"/>
<evidence type="ECO:0000313" key="1">
    <source>
        <dbReference type="EMBL" id="OCT70875.1"/>
    </source>
</evidence>
<proteinExistence type="predicted"/>
<protein>
    <submittedName>
        <fullName evidence="1">Uncharacterized protein</fullName>
    </submittedName>
</protein>
<organism evidence="1 2">
    <name type="scientific">Xenopus laevis</name>
    <name type="common">African clawed frog</name>
    <dbReference type="NCBI Taxonomy" id="8355"/>
    <lineage>
        <taxon>Eukaryota</taxon>
        <taxon>Metazoa</taxon>
        <taxon>Chordata</taxon>
        <taxon>Craniata</taxon>
        <taxon>Vertebrata</taxon>
        <taxon>Euteleostomi</taxon>
        <taxon>Amphibia</taxon>
        <taxon>Batrachia</taxon>
        <taxon>Anura</taxon>
        <taxon>Pipoidea</taxon>
        <taxon>Pipidae</taxon>
        <taxon>Xenopodinae</taxon>
        <taxon>Xenopus</taxon>
        <taxon>Xenopus</taxon>
    </lineage>
</organism>
<sequence length="72" mass="7646">MGRRLVCLCCGIIVRRGRIPVGSSFLKCSRRAAATFCSSSGSLSGTAGRLPVHRWPLPLHQLGRGVVRNAAA</sequence>
<name>A0A974CE00_XENLA</name>
<dbReference type="EMBL" id="CM004479">
    <property type="protein sequence ID" value="OCT70875.1"/>
    <property type="molecule type" value="Genomic_DNA"/>
</dbReference>
<dbReference type="Proteomes" id="UP000694892">
    <property type="component" value="Chromosome 7S"/>
</dbReference>
<reference evidence="2" key="1">
    <citation type="journal article" date="2016" name="Nature">
        <title>Genome evolution in the allotetraploid frog Xenopus laevis.</title>
        <authorList>
            <person name="Session A.M."/>
            <person name="Uno Y."/>
            <person name="Kwon T."/>
            <person name="Chapman J.A."/>
            <person name="Toyoda A."/>
            <person name="Takahashi S."/>
            <person name="Fukui A."/>
            <person name="Hikosaka A."/>
            <person name="Suzuki A."/>
            <person name="Kondo M."/>
            <person name="van Heeringen S.J."/>
            <person name="Quigley I."/>
            <person name="Heinz S."/>
            <person name="Ogino H."/>
            <person name="Ochi H."/>
            <person name="Hellsten U."/>
            <person name="Lyons J.B."/>
            <person name="Simakov O."/>
            <person name="Putnam N."/>
            <person name="Stites J."/>
            <person name="Kuroki Y."/>
            <person name="Tanaka T."/>
            <person name="Michiue T."/>
            <person name="Watanabe M."/>
            <person name="Bogdanovic O."/>
            <person name="Lister R."/>
            <person name="Georgiou G."/>
            <person name="Paranjpe S.S."/>
            <person name="van Kruijsbergen I."/>
            <person name="Shu S."/>
            <person name="Carlson J."/>
            <person name="Kinoshita T."/>
            <person name="Ohta Y."/>
            <person name="Mawaribuchi S."/>
            <person name="Jenkins J."/>
            <person name="Grimwood J."/>
            <person name="Schmutz J."/>
            <person name="Mitros T."/>
            <person name="Mozaffari S.V."/>
            <person name="Suzuki Y."/>
            <person name="Haramoto Y."/>
            <person name="Yamamoto T.S."/>
            <person name="Takagi C."/>
            <person name="Heald R."/>
            <person name="Miller K."/>
            <person name="Haudenschild C."/>
            <person name="Kitzman J."/>
            <person name="Nakayama T."/>
            <person name="Izutsu Y."/>
            <person name="Robert J."/>
            <person name="Fortriede J."/>
            <person name="Burns K."/>
            <person name="Lotay V."/>
            <person name="Karimi K."/>
            <person name="Yasuoka Y."/>
            <person name="Dichmann D.S."/>
            <person name="Flajnik M.F."/>
            <person name="Houston D.W."/>
            <person name="Shendure J."/>
            <person name="DuPasquier L."/>
            <person name="Vize P.D."/>
            <person name="Zorn A.M."/>
            <person name="Ito M."/>
            <person name="Marcotte E.M."/>
            <person name="Wallingford J.B."/>
            <person name="Ito Y."/>
            <person name="Asashima M."/>
            <person name="Ueno N."/>
            <person name="Matsuda Y."/>
            <person name="Veenstra G.J."/>
            <person name="Fujiyama A."/>
            <person name="Harland R.M."/>
            <person name="Taira M."/>
            <person name="Rokhsar D.S."/>
        </authorList>
    </citation>
    <scope>NUCLEOTIDE SEQUENCE [LARGE SCALE GENOMIC DNA]</scope>
    <source>
        <strain evidence="2">J</strain>
    </source>
</reference>
<evidence type="ECO:0000313" key="2">
    <source>
        <dbReference type="Proteomes" id="UP000694892"/>
    </source>
</evidence>